<feature type="transmembrane region" description="Helical" evidence="5">
    <location>
        <begin position="150"/>
        <end position="178"/>
    </location>
</feature>
<evidence type="ECO:0000256" key="5">
    <source>
        <dbReference type="SAM" id="Phobius"/>
    </source>
</evidence>
<feature type="transmembrane region" description="Helical" evidence="5">
    <location>
        <begin position="117"/>
        <end position="138"/>
    </location>
</feature>
<proteinExistence type="predicted"/>
<dbReference type="AlphaFoldDB" id="A0AAE0ZR05"/>
<sequence length="346" mass="38623">MWNISETDAALTNGTALVHQFMSLSLRNLFLMVHGGILLFLATCGLQTNVLNILIFRKLGLASSINISFLALSAADLACTCSYAFMAVMMLDMSGLIRLPTNLAALQYPLTPVQRGLTAFGSWVTAIISFERCCYVAFPMKAKLFFTRKLNICLIVGMFIVQTVTITSNLVFIRMTIYKSALSDRPRIVVDNSASEKSLYVILLFWAASFPNFICFTVIVASTAFLGISLKQRGKWLQSLPGPRYEETERNKRVVKTVVAISAIYITCFLPGVLVILVLFAAPSIGLPDPQTDLTFILTIFVRNFEALSVMTNIFVYFKMNSKFNRCLKILMCFACSQIRTRFLSD</sequence>
<keyword evidence="3 5" id="KW-1133">Transmembrane helix</keyword>
<feature type="transmembrane region" description="Helical" evidence="5">
    <location>
        <begin position="198"/>
        <end position="228"/>
    </location>
</feature>
<feature type="domain" description="G-protein coupled receptors family 1 profile" evidence="6">
    <location>
        <begin position="48"/>
        <end position="317"/>
    </location>
</feature>
<dbReference type="InterPro" id="IPR052954">
    <property type="entry name" value="GPCR-Ligand_Int"/>
</dbReference>
<dbReference type="SUPFAM" id="SSF81321">
    <property type="entry name" value="Family A G protein-coupled receptor-like"/>
    <property type="match status" value="1"/>
</dbReference>
<evidence type="ECO:0000256" key="4">
    <source>
        <dbReference type="ARBA" id="ARBA00023136"/>
    </source>
</evidence>
<evidence type="ECO:0000256" key="2">
    <source>
        <dbReference type="ARBA" id="ARBA00022692"/>
    </source>
</evidence>
<reference evidence="7" key="1">
    <citation type="journal article" date="2023" name="G3 (Bethesda)">
        <title>A reference genome for the long-term kleptoplast-retaining sea slug Elysia crispata morphotype clarki.</title>
        <authorList>
            <person name="Eastman K.E."/>
            <person name="Pendleton A.L."/>
            <person name="Shaikh M.A."/>
            <person name="Suttiyut T."/>
            <person name="Ogas R."/>
            <person name="Tomko P."/>
            <person name="Gavelis G."/>
            <person name="Widhalm J.R."/>
            <person name="Wisecaver J.H."/>
        </authorList>
    </citation>
    <scope>NUCLEOTIDE SEQUENCE</scope>
    <source>
        <strain evidence="7">ECLA1</strain>
    </source>
</reference>
<dbReference type="Proteomes" id="UP001283361">
    <property type="component" value="Unassembled WGS sequence"/>
</dbReference>
<keyword evidence="4 5" id="KW-0472">Membrane</keyword>
<dbReference type="PROSITE" id="PS50262">
    <property type="entry name" value="G_PROTEIN_RECEP_F1_2"/>
    <property type="match status" value="1"/>
</dbReference>
<feature type="transmembrane region" description="Helical" evidence="5">
    <location>
        <begin position="258"/>
        <end position="282"/>
    </location>
</feature>
<evidence type="ECO:0000313" key="7">
    <source>
        <dbReference type="EMBL" id="KAK3773037.1"/>
    </source>
</evidence>
<accession>A0AAE0ZR05</accession>
<organism evidence="7 8">
    <name type="scientific">Elysia crispata</name>
    <name type="common">lettuce slug</name>
    <dbReference type="NCBI Taxonomy" id="231223"/>
    <lineage>
        <taxon>Eukaryota</taxon>
        <taxon>Metazoa</taxon>
        <taxon>Spiralia</taxon>
        <taxon>Lophotrochozoa</taxon>
        <taxon>Mollusca</taxon>
        <taxon>Gastropoda</taxon>
        <taxon>Heterobranchia</taxon>
        <taxon>Euthyneura</taxon>
        <taxon>Panpulmonata</taxon>
        <taxon>Sacoglossa</taxon>
        <taxon>Placobranchoidea</taxon>
        <taxon>Plakobranchidae</taxon>
        <taxon>Elysia</taxon>
    </lineage>
</organism>
<comment type="caution">
    <text evidence="7">The sequence shown here is derived from an EMBL/GenBank/DDBJ whole genome shotgun (WGS) entry which is preliminary data.</text>
</comment>
<protein>
    <recommendedName>
        <fullName evidence="6">G-protein coupled receptors family 1 profile domain-containing protein</fullName>
    </recommendedName>
</protein>
<keyword evidence="2 5" id="KW-0812">Transmembrane</keyword>
<feature type="transmembrane region" description="Helical" evidence="5">
    <location>
        <begin position="67"/>
        <end position="91"/>
    </location>
</feature>
<dbReference type="InterPro" id="IPR017452">
    <property type="entry name" value="GPCR_Rhodpsn_7TM"/>
</dbReference>
<dbReference type="GO" id="GO:0016020">
    <property type="term" value="C:membrane"/>
    <property type="evidence" value="ECO:0007669"/>
    <property type="project" value="UniProtKB-SubCell"/>
</dbReference>
<dbReference type="Gene3D" id="1.20.1070.10">
    <property type="entry name" value="Rhodopsin 7-helix transmembrane proteins"/>
    <property type="match status" value="1"/>
</dbReference>
<evidence type="ECO:0000259" key="6">
    <source>
        <dbReference type="PROSITE" id="PS50262"/>
    </source>
</evidence>
<evidence type="ECO:0000313" key="8">
    <source>
        <dbReference type="Proteomes" id="UP001283361"/>
    </source>
</evidence>
<name>A0AAE0ZR05_9GAST</name>
<feature type="transmembrane region" description="Helical" evidence="5">
    <location>
        <begin position="294"/>
        <end position="318"/>
    </location>
</feature>
<keyword evidence="8" id="KW-1185">Reference proteome</keyword>
<evidence type="ECO:0000256" key="3">
    <source>
        <dbReference type="ARBA" id="ARBA00022989"/>
    </source>
</evidence>
<comment type="subcellular location">
    <subcellularLocation>
        <location evidence="1">Membrane</location>
    </subcellularLocation>
</comment>
<dbReference type="PANTHER" id="PTHR46641">
    <property type="entry name" value="FMRFAMIDE RECEPTOR-RELATED"/>
    <property type="match status" value="1"/>
</dbReference>
<gene>
    <name evidence="7" type="ORF">RRG08_029089</name>
</gene>
<dbReference type="EMBL" id="JAWDGP010003565">
    <property type="protein sequence ID" value="KAK3773037.1"/>
    <property type="molecule type" value="Genomic_DNA"/>
</dbReference>
<feature type="transmembrane region" description="Helical" evidence="5">
    <location>
        <begin position="29"/>
        <end position="55"/>
    </location>
</feature>
<evidence type="ECO:0000256" key="1">
    <source>
        <dbReference type="ARBA" id="ARBA00004370"/>
    </source>
</evidence>
<dbReference type="PANTHER" id="PTHR46641:SF2">
    <property type="entry name" value="FMRFAMIDE RECEPTOR"/>
    <property type="match status" value="1"/>
</dbReference>